<dbReference type="Pfam" id="PF13813">
    <property type="entry name" value="MBOAT_2"/>
    <property type="match status" value="1"/>
</dbReference>
<dbReference type="AlphaFoldDB" id="A0A0L0W3M8"/>
<comment type="subcellular location">
    <subcellularLocation>
        <location evidence="1">Membrane</location>
        <topology evidence="1">Multi-pass membrane protein</topology>
    </subcellularLocation>
</comment>
<gene>
    <name evidence="10" type="ORF">PSTG_00606</name>
</gene>
<protein>
    <recommendedName>
        <fullName evidence="9">Wax synthase domain-containing protein</fullName>
    </recommendedName>
</protein>
<comment type="caution">
    <text evidence="10">The sequence shown here is derived from an EMBL/GenBank/DDBJ whole genome shotgun (WGS) entry which is preliminary data.</text>
</comment>
<dbReference type="InterPro" id="IPR044851">
    <property type="entry name" value="Wax_synthase"/>
</dbReference>
<keyword evidence="7 8" id="KW-0472">Membrane</keyword>
<reference evidence="11" key="1">
    <citation type="submission" date="2014-03" db="EMBL/GenBank/DDBJ databases">
        <title>The Genome Sequence of Puccinia striiformis f. sp. tritici PST-78.</title>
        <authorList>
            <consortium name="The Broad Institute Genome Sequencing Platform"/>
            <person name="Cuomo C."/>
            <person name="Hulbert S."/>
            <person name="Chen X."/>
            <person name="Walker B."/>
            <person name="Young S.K."/>
            <person name="Zeng Q."/>
            <person name="Gargeya S."/>
            <person name="Fitzgerald M."/>
            <person name="Haas B."/>
            <person name="Abouelleil A."/>
            <person name="Alvarado L."/>
            <person name="Arachchi H.M."/>
            <person name="Berlin A.M."/>
            <person name="Chapman S.B."/>
            <person name="Goldberg J."/>
            <person name="Griggs A."/>
            <person name="Gujja S."/>
            <person name="Hansen M."/>
            <person name="Howarth C."/>
            <person name="Imamovic A."/>
            <person name="Larimer J."/>
            <person name="McCowan C."/>
            <person name="Montmayeur A."/>
            <person name="Murphy C."/>
            <person name="Neiman D."/>
            <person name="Pearson M."/>
            <person name="Priest M."/>
            <person name="Roberts A."/>
            <person name="Saif S."/>
            <person name="Shea T."/>
            <person name="Sisk P."/>
            <person name="Sykes S."/>
            <person name="Wortman J."/>
            <person name="Nusbaum C."/>
            <person name="Birren B."/>
        </authorList>
    </citation>
    <scope>NUCLEOTIDE SEQUENCE [LARGE SCALE GENOMIC DNA]</scope>
    <source>
        <strain evidence="11">race PST-78</strain>
    </source>
</reference>
<dbReference type="Proteomes" id="UP000054564">
    <property type="component" value="Unassembled WGS sequence"/>
</dbReference>
<comment type="pathway">
    <text evidence="2">Secondary metabolite biosynthesis.</text>
</comment>
<dbReference type="OrthoDB" id="1077582at2759"/>
<dbReference type="InterPro" id="IPR032805">
    <property type="entry name" value="Wax_synthase_dom"/>
</dbReference>
<dbReference type="GO" id="GO:0006629">
    <property type="term" value="P:lipid metabolic process"/>
    <property type="evidence" value="ECO:0007669"/>
    <property type="project" value="InterPro"/>
</dbReference>
<dbReference type="STRING" id="1165861.A0A0L0W3M8"/>
<comment type="similarity">
    <text evidence="3">Belongs to the wax synthase family.</text>
</comment>
<keyword evidence="5 8" id="KW-0812">Transmembrane</keyword>
<evidence type="ECO:0000256" key="5">
    <source>
        <dbReference type="ARBA" id="ARBA00022692"/>
    </source>
</evidence>
<evidence type="ECO:0000256" key="7">
    <source>
        <dbReference type="ARBA" id="ARBA00023136"/>
    </source>
</evidence>
<feature type="transmembrane region" description="Helical" evidence="8">
    <location>
        <begin position="372"/>
        <end position="393"/>
    </location>
</feature>
<feature type="transmembrane region" description="Helical" evidence="8">
    <location>
        <begin position="6"/>
        <end position="25"/>
    </location>
</feature>
<name>A0A0L0W3M8_9BASI</name>
<evidence type="ECO:0000256" key="1">
    <source>
        <dbReference type="ARBA" id="ARBA00004141"/>
    </source>
</evidence>
<feature type="transmembrane region" description="Helical" evidence="8">
    <location>
        <begin position="37"/>
        <end position="57"/>
    </location>
</feature>
<keyword evidence="6 8" id="KW-1133">Transmembrane helix</keyword>
<feature type="domain" description="Wax synthase" evidence="9">
    <location>
        <begin position="259"/>
        <end position="349"/>
    </location>
</feature>
<dbReference type="GO" id="GO:0016020">
    <property type="term" value="C:membrane"/>
    <property type="evidence" value="ECO:0007669"/>
    <property type="project" value="UniProtKB-SubCell"/>
</dbReference>
<evidence type="ECO:0000256" key="8">
    <source>
        <dbReference type="SAM" id="Phobius"/>
    </source>
</evidence>
<dbReference type="EMBL" id="AJIL01000004">
    <property type="protein sequence ID" value="KNF06094.1"/>
    <property type="molecule type" value="Genomic_DNA"/>
</dbReference>
<evidence type="ECO:0000256" key="2">
    <source>
        <dbReference type="ARBA" id="ARBA00005179"/>
    </source>
</evidence>
<dbReference type="PANTHER" id="PTHR31595:SF57">
    <property type="entry name" value="OS04G0481900 PROTEIN"/>
    <property type="match status" value="1"/>
</dbReference>
<proteinExistence type="inferred from homology"/>
<evidence type="ECO:0000313" key="11">
    <source>
        <dbReference type="Proteomes" id="UP000054564"/>
    </source>
</evidence>
<dbReference type="GO" id="GO:0008374">
    <property type="term" value="F:O-acyltransferase activity"/>
    <property type="evidence" value="ECO:0007669"/>
    <property type="project" value="InterPro"/>
</dbReference>
<keyword evidence="11" id="KW-1185">Reference proteome</keyword>
<feature type="transmembrane region" description="Helical" evidence="8">
    <location>
        <begin position="314"/>
        <end position="335"/>
    </location>
</feature>
<evidence type="ECO:0000256" key="4">
    <source>
        <dbReference type="ARBA" id="ARBA00022679"/>
    </source>
</evidence>
<evidence type="ECO:0000256" key="3">
    <source>
        <dbReference type="ARBA" id="ARBA00007282"/>
    </source>
</evidence>
<accession>A0A0L0W3M8</accession>
<evidence type="ECO:0000256" key="6">
    <source>
        <dbReference type="ARBA" id="ARBA00022989"/>
    </source>
</evidence>
<evidence type="ECO:0000259" key="9">
    <source>
        <dbReference type="Pfam" id="PF13813"/>
    </source>
</evidence>
<organism evidence="10 11">
    <name type="scientific">Puccinia striiformis f. sp. tritici PST-78</name>
    <dbReference type="NCBI Taxonomy" id="1165861"/>
    <lineage>
        <taxon>Eukaryota</taxon>
        <taxon>Fungi</taxon>
        <taxon>Dikarya</taxon>
        <taxon>Basidiomycota</taxon>
        <taxon>Pucciniomycotina</taxon>
        <taxon>Pucciniomycetes</taxon>
        <taxon>Pucciniales</taxon>
        <taxon>Pucciniaceae</taxon>
        <taxon>Puccinia</taxon>
    </lineage>
</organism>
<feature type="transmembrane region" description="Helical" evidence="8">
    <location>
        <begin position="413"/>
        <end position="430"/>
    </location>
</feature>
<feature type="transmembrane region" description="Helical" evidence="8">
    <location>
        <begin position="285"/>
        <end position="302"/>
    </location>
</feature>
<keyword evidence="4" id="KW-0808">Transferase</keyword>
<dbReference type="PANTHER" id="PTHR31595">
    <property type="entry name" value="LONG-CHAIN-ALCOHOL O-FATTY-ACYLTRANSFERASE 3-RELATED"/>
    <property type="match status" value="1"/>
</dbReference>
<evidence type="ECO:0000313" key="10">
    <source>
        <dbReference type="EMBL" id="KNF06094.1"/>
    </source>
</evidence>
<sequence length="431" mass="48308">MHELAVFSYLMPLAIQAGLFNLVSTRHDYLEKPLIRWTRLGLLPITLSTILSNLISVKDRTHIAPFTKLCIGSMFASQALKSMLFTFNQPAPPDSIEAKNLPVSDTPTSISLSALTNAVSLILGSSTDVSKQPKFELGPNHSMHSDMSFLLRTLRRMLIHHVCGVVALICWRSVDNEALFDQLSLGPLVEKYKFEITVFCCGNFIWTNLDLSGCLLRIFLFAIKMVNRSLSSLLPSISKDQPLLEKINQIDLDQTCPILFQKTPLQAKSMTEFWGRHWHHLIKNLILEAGAVPFTSFLVWVFGTGKLHPKALRLAGILAAFTISGLIHEAGVWTAGPIDPKFKTTIFFISQGVGVCLENTFKTFSGRKVNGILGRIWTFSWLIYFATPMVAIWFKTTSFDQDGLFRRVDELGFLRIILTPLIVPRLLLLSA</sequence>